<dbReference type="Gene3D" id="3.40.50.1820">
    <property type="entry name" value="alpha/beta hydrolase"/>
    <property type="match status" value="1"/>
</dbReference>
<reference evidence="2 3" key="1">
    <citation type="submission" date="2023-07" db="EMBL/GenBank/DDBJ databases">
        <authorList>
            <person name="Girao M."/>
            <person name="Carvalho M.F."/>
        </authorList>
    </citation>
    <scope>NUCLEOTIDE SEQUENCE [LARGE SCALE GENOMIC DNA]</scope>
    <source>
        <strain evidence="2 3">YIM65754</strain>
    </source>
</reference>
<protein>
    <submittedName>
        <fullName evidence="2">Alpha/beta hydrolase</fullName>
    </submittedName>
</protein>
<dbReference type="RefSeq" id="WP_330132598.1">
    <property type="nucleotide sequence ID" value="NZ_JAUTXY010000002.1"/>
</dbReference>
<dbReference type="PRINTS" id="PR00111">
    <property type="entry name" value="ABHYDROLASE"/>
</dbReference>
<dbReference type="PANTHER" id="PTHR43194:SF2">
    <property type="entry name" value="PEROXISOMAL MEMBRANE PROTEIN LPX1"/>
    <property type="match status" value="1"/>
</dbReference>
<accession>A0ABU7L740</accession>
<feature type="domain" description="AB hydrolase-1" evidence="1">
    <location>
        <begin position="54"/>
        <end position="287"/>
    </location>
</feature>
<dbReference type="GO" id="GO:0016787">
    <property type="term" value="F:hydrolase activity"/>
    <property type="evidence" value="ECO:0007669"/>
    <property type="project" value="UniProtKB-KW"/>
</dbReference>
<dbReference type="InterPro" id="IPR029058">
    <property type="entry name" value="AB_hydrolase_fold"/>
</dbReference>
<dbReference type="InterPro" id="IPR000073">
    <property type="entry name" value="AB_hydrolase_1"/>
</dbReference>
<proteinExistence type="predicted"/>
<keyword evidence="3" id="KW-1185">Reference proteome</keyword>
<dbReference type="InterPro" id="IPR050228">
    <property type="entry name" value="Carboxylesterase_BioH"/>
</dbReference>
<evidence type="ECO:0000313" key="3">
    <source>
        <dbReference type="Proteomes" id="UP001336020"/>
    </source>
</evidence>
<dbReference type="PANTHER" id="PTHR43194">
    <property type="entry name" value="HYDROLASE ALPHA/BETA FOLD FAMILY"/>
    <property type="match status" value="1"/>
</dbReference>
<name>A0ABU7L740_9NOCA</name>
<gene>
    <name evidence="2" type="ORF">Q7514_07405</name>
</gene>
<organism evidence="2 3">
    <name type="scientific">Rhodococcus artemisiae</name>
    <dbReference type="NCBI Taxonomy" id="714159"/>
    <lineage>
        <taxon>Bacteria</taxon>
        <taxon>Bacillati</taxon>
        <taxon>Actinomycetota</taxon>
        <taxon>Actinomycetes</taxon>
        <taxon>Mycobacteriales</taxon>
        <taxon>Nocardiaceae</taxon>
        <taxon>Rhodococcus</taxon>
    </lineage>
</organism>
<dbReference type="Proteomes" id="UP001336020">
    <property type="component" value="Unassembled WGS sequence"/>
</dbReference>
<evidence type="ECO:0000313" key="2">
    <source>
        <dbReference type="EMBL" id="MEE2057353.1"/>
    </source>
</evidence>
<dbReference type="Pfam" id="PF12697">
    <property type="entry name" value="Abhydrolase_6"/>
    <property type="match status" value="1"/>
</dbReference>
<evidence type="ECO:0000259" key="1">
    <source>
        <dbReference type="Pfam" id="PF12697"/>
    </source>
</evidence>
<comment type="caution">
    <text evidence="2">The sequence shown here is derived from an EMBL/GenBank/DDBJ whole genome shotgun (WGS) entry which is preliminary data.</text>
</comment>
<dbReference type="SUPFAM" id="SSF53474">
    <property type="entry name" value="alpha/beta-Hydrolases"/>
    <property type="match status" value="1"/>
</dbReference>
<sequence length="295" mass="32108">MDSHIADEFALLPENAAELGLELPSRPSARRVRTDHDEGHVSAIKWGDESPRAVFLHGGAQNAHTWDSVVLALGVPALAVDLPGHGHSSWRDDGDYSPWPNADAVAAAVREWASEADVVVGMSLGGLTAIRLAAVAPELVRRMVLVDVTPASIQRHQAMTQDQRGTVALASGPAVFDTFDEIVALTTAAAPHRSASSIRRGVIHNTRKRADGRWEWRYDRMRVLRDFTLLWDELDRIDVPVTLVRGGASAFVTEEDVDEARRRVADLKVHVVPGSGHSVQSDAPLELTETLRASL</sequence>
<dbReference type="EMBL" id="JAUTXY010000002">
    <property type="protein sequence ID" value="MEE2057353.1"/>
    <property type="molecule type" value="Genomic_DNA"/>
</dbReference>
<keyword evidence="2" id="KW-0378">Hydrolase</keyword>